<dbReference type="AlphaFoldDB" id="E8X0W2"/>
<dbReference type="eggNOG" id="ENOG5030NC9">
    <property type="taxonomic scope" value="Bacteria"/>
</dbReference>
<dbReference type="InterPro" id="IPR019619">
    <property type="entry name" value="DUF2490"/>
</dbReference>
<keyword evidence="2" id="KW-1185">Reference proteome</keyword>
<dbReference type="Proteomes" id="UP000000343">
    <property type="component" value="Chromosome"/>
</dbReference>
<evidence type="ECO:0000313" key="1">
    <source>
        <dbReference type="EMBL" id="ADW70146.1"/>
    </source>
</evidence>
<sequence length="247" mass="28142">MLATLIFLSDTSAAQMGGTSRSAWFSYFGDQPISTHWAIHAEGSCRRTFDLSQFEQVELRPGLTLLENRSHQSLVAYTFFRTHATDDGSFGPTPADQRQVEKRLFEQHQIALRLRNREGSVPELIQRFRIEQRWRATGPNGGEFEPTAFSQRARYRLTAKIPFSNSTSTGHYFVAYNEVYTNASLKRDLLNADVTYGALGTRMGRDWALEVGYQFRFAPTSLGVTGPQDHSLQVYLLSTAPFRHRRH</sequence>
<name>E8X0W2_GRATM</name>
<dbReference type="PaxDb" id="1198114-AciX9_3133"/>
<organism evidence="2">
    <name type="scientific">Granulicella tundricola (strain ATCC BAA-1859 / DSM 23138 / MP5ACTX9)</name>
    <dbReference type="NCBI Taxonomy" id="1198114"/>
    <lineage>
        <taxon>Bacteria</taxon>
        <taxon>Pseudomonadati</taxon>
        <taxon>Acidobacteriota</taxon>
        <taxon>Terriglobia</taxon>
        <taxon>Terriglobales</taxon>
        <taxon>Acidobacteriaceae</taxon>
        <taxon>Granulicella</taxon>
    </lineage>
</organism>
<gene>
    <name evidence="1" type="ordered locus">AciX9_3133</name>
</gene>
<dbReference type="Pfam" id="PF10677">
    <property type="entry name" value="DUF2490"/>
    <property type="match status" value="1"/>
</dbReference>
<protein>
    <recommendedName>
        <fullName evidence="3">DUF2490 domain-containing protein</fullName>
    </recommendedName>
</protein>
<dbReference type="KEGG" id="acm:AciX9_3133"/>
<evidence type="ECO:0000313" key="2">
    <source>
        <dbReference type="Proteomes" id="UP000000343"/>
    </source>
</evidence>
<evidence type="ECO:0008006" key="3">
    <source>
        <dbReference type="Google" id="ProtNLM"/>
    </source>
</evidence>
<dbReference type="OrthoDB" id="5381041at2"/>
<accession>E8X0W2</accession>
<dbReference type="STRING" id="1198114.AciX9_3133"/>
<reference evidence="2" key="1">
    <citation type="submission" date="2011-01" db="EMBL/GenBank/DDBJ databases">
        <title>Complete sequence of chromosome of Acidobacterium sp. MP5ACTX9.</title>
        <authorList>
            <consortium name="US DOE Joint Genome Institute"/>
            <person name="Lucas S."/>
            <person name="Copeland A."/>
            <person name="Lapidus A."/>
            <person name="Cheng J.-F."/>
            <person name="Goodwin L."/>
            <person name="Pitluck S."/>
            <person name="Teshima H."/>
            <person name="Detter J.C."/>
            <person name="Han C."/>
            <person name="Tapia R."/>
            <person name="Land M."/>
            <person name="Hauser L."/>
            <person name="Kyrpides N."/>
            <person name="Ivanova N."/>
            <person name="Ovchinnikova G."/>
            <person name="Pagani I."/>
            <person name="Rawat S.R."/>
            <person name="Mannisto M."/>
            <person name="Haggblom M.M."/>
            <person name="Woyke T."/>
        </authorList>
    </citation>
    <scope>NUCLEOTIDE SEQUENCE [LARGE SCALE GENOMIC DNA]</scope>
    <source>
        <strain evidence="2">MP5ACTX9</strain>
    </source>
</reference>
<dbReference type="EMBL" id="CP002480">
    <property type="protein sequence ID" value="ADW70146.1"/>
    <property type="molecule type" value="Genomic_DNA"/>
</dbReference>
<dbReference type="HOGENOM" id="CLU_089264_0_0_0"/>
<proteinExistence type="predicted"/>